<dbReference type="AlphaFoldDB" id="A0A9D4H087"/>
<reference evidence="2" key="2">
    <citation type="submission" date="2020-11" db="EMBL/GenBank/DDBJ databases">
        <authorList>
            <person name="McCartney M.A."/>
            <person name="Auch B."/>
            <person name="Kono T."/>
            <person name="Mallez S."/>
            <person name="Becker A."/>
            <person name="Gohl D.M."/>
            <person name="Silverstein K.A.T."/>
            <person name="Koren S."/>
            <person name="Bechman K.B."/>
            <person name="Herman A."/>
            <person name="Abrahante J.E."/>
            <person name="Garbe J."/>
        </authorList>
    </citation>
    <scope>NUCLEOTIDE SEQUENCE</scope>
    <source>
        <strain evidence="2">Duluth1</strain>
        <tissue evidence="2">Whole animal</tissue>
    </source>
</reference>
<feature type="coiled-coil region" evidence="1">
    <location>
        <begin position="90"/>
        <end position="117"/>
    </location>
</feature>
<accession>A0A9D4H087</accession>
<evidence type="ECO:0000313" key="2">
    <source>
        <dbReference type="EMBL" id="KAH3824696.1"/>
    </source>
</evidence>
<dbReference type="Proteomes" id="UP000828390">
    <property type="component" value="Unassembled WGS sequence"/>
</dbReference>
<dbReference type="InterPro" id="IPR011042">
    <property type="entry name" value="6-blade_b-propeller_TolB-like"/>
</dbReference>
<dbReference type="EMBL" id="JAIWYP010000005">
    <property type="protein sequence ID" value="KAH3824696.1"/>
    <property type="molecule type" value="Genomic_DNA"/>
</dbReference>
<sequence>MESRKFAQGFLSRSLRSRRTADETLKLLQRNEAKFDKDIEEACTVEGILETEYNAASEVIKERAAKLRTLVDAYVEHMKVKLKINRERNLETLKQVKETARQRLKKLRSDIEKLTEVVKPDVTSGSLVNKVKVVEMVLQSIDVASAFNTNKLLVRTELNIRTQTLNDETVKQWIGDLNESEVQIIDILYPVKCVGQITSHEDTDINAMSVCESGELFVNFGASHTLTQLSKGKSHNVLNAGFPIDDLITTPDGKIICTSKDSFKIHCFSPKRKQPAKFDDTVLVKDSLHLHGLTLCNLSGVFAVCGTDKPNYSDEKSNETVIMEYTFTGKEVKRLMISGYTGKVYRMSQNINNEYILTFPKEGTILSVNTVGKIQFSFSNEDFIRVCAPSKTSSATRLHMEEQEVAFWPSGIACNAIGHVFVSDWLNKTVLMFDEKLSIIRTLGDRFFGPNALCYDKKNNALVVSDRKVIQLWKTT</sequence>
<dbReference type="Gene3D" id="2.120.10.30">
    <property type="entry name" value="TolB, C-terminal domain"/>
    <property type="match status" value="1"/>
</dbReference>
<keyword evidence="1" id="KW-0175">Coiled coil</keyword>
<evidence type="ECO:0000313" key="3">
    <source>
        <dbReference type="Proteomes" id="UP000828390"/>
    </source>
</evidence>
<name>A0A9D4H087_DREPO</name>
<reference evidence="2" key="1">
    <citation type="journal article" date="2019" name="bioRxiv">
        <title>The Genome of the Zebra Mussel, Dreissena polymorpha: A Resource for Invasive Species Research.</title>
        <authorList>
            <person name="McCartney M.A."/>
            <person name="Auch B."/>
            <person name="Kono T."/>
            <person name="Mallez S."/>
            <person name="Zhang Y."/>
            <person name="Obille A."/>
            <person name="Becker A."/>
            <person name="Abrahante J.E."/>
            <person name="Garbe J."/>
            <person name="Badalamenti J.P."/>
            <person name="Herman A."/>
            <person name="Mangelson H."/>
            <person name="Liachko I."/>
            <person name="Sullivan S."/>
            <person name="Sone E.D."/>
            <person name="Koren S."/>
            <person name="Silverstein K.A.T."/>
            <person name="Beckman K.B."/>
            <person name="Gohl D.M."/>
        </authorList>
    </citation>
    <scope>NUCLEOTIDE SEQUENCE</scope>
    <source>
        <strain evidence="2">Duluth1</strain>
        <tissue evidence="2">Whole animal</tissue>
    </source>
</reference>
<proteinExistence type="predicted"/>
<comment type="caution">
    <text evidence="2">The sequence shown here is derived from an EMBL/GenBank/DDBJ whole genome shotgun (WGS) entry which is preliminary data.</text>
</comment>
<evidence type="ECO:0000256" key="1">
    <source>
        <dbReference type="SAM" id="Coils"/>
    </source>
</evidence>
<keyword evidence="3" id="KW-1185">Reference proteome</keyword>
<gene>
    <name evidence="2" type="ORF">DPMN_126548</name>
</gene>
<protein>
    <submittedName>
        <fullName evidence="2">Uncharacterized protein</fullName>
    </submittedName>
</protein>
<dbReference type="SUPFAM" id="SSF63829">
    <property type="entry name" value="Calcium-dependent phosphotriesterase"/>
    <property type="match status" value="1"/>
</dbReference>
<organism evidence="2 3">
    <name type="scientific">Dreissena polymorpha</name>
    <name type="common">Zebra mussel</name>
    <name type="synonym">Mytilus polymorpha</name>
    <dbReference type="NCBI Taxonomy" id="45954"/>
    <lineage>
        <taxon>Eukaryota</taxon>
        <taxon>Metazoa</taxon>
        <taxon>Spiralia</taxon>
        <taxon>Lophotrochozoa</taxon>
        <taxon>Mollusca</taxon>
        <taxon>Bivalvia</taxon>
        <taxon>Autobranchia</taxon>
        <taxon>Heteroconchia</taxon>
        <taxon>Euheterodonta</taxon>
        <taxon>Imparidentia</taxon>
        <taxon>Neoheterodontei</taxon>
        <taxon>Myida</taxon>
        <taxon>Dreissenoidea</taxon>
        <taxon>Dreissenidae</taxon>
        <taxon>Dreissena</taxon>
    </lineage>
</organism>